<feature type="transmembrane region" description="Helical" evidence="1">
    <location>
        <begin position="21"/>
        <end position="45"/>
    </location>
</feature>
<accession>A0ABS5W6D6</accession>
<reference evidence="2 3" key="1">
    <citation type="submission" date="2021-05" db="EMBL/GenBank/DDBJ databases">
        <title>Croceibacterium sp. LX-88 genome sequence.</title>
        <authorList>
            <person name="Luo X."/>
        </authorList>
    </citation>
    <scope>NUCLEOTIDE SEQUENCE [LARGE SCALE GENOMIC DNA]</scope>
    <source>
        <strain evidence="2 3">LX-88</strain>
    </source>
</reference>
<keyword evidence="1" id="KW-1133">Transmembrane helix</keyword>
<organism evidence="2 3">
    <name type="scientific">Croceibacterium selenioxidans</name>
    <dbReference type="NCBI Taxonomy" id="2838833"/>
    <lineage>
        <taxon>Bacteria</taxon>
        <taxon>Pseudomonadati</taxon>
        <taxon>Pseudomonadota</taxon>
        <taxon>Alphaproteobacteria</taxon>
        <taxon>Sphingomonadales</taxon>
        <taxon>Erythrobacteraceae</taxon>
        <taxon>Croceibacterium</taxon>
    </lineage>
</organism>
<dbReference type="RefSeq" id="WP_214537011.1">
    <property type="nucleotide sequence ID" value="NZ_JAHFVK010000002.1"/>
</dbReference>
<keyword evidence="1" id="KW-0472">Membrane</keyword>
<evidence type="ECO:0000256" key="1">
    <source>
        <dbReference type="SAM" id="Phobius"/>
    </source>
</evidence>
<keyword evidence="1" id="KW-0812">Transmembrane</keyword>
<proteinExistence type="predicted"/>
<name>A0ABS5W6D6_9SPHN</name>
<dbReference type="InterPro" id="IPR004891">
    <property type="entry name" value="Mercury-R_MerC"/>
</dbReference>
<gene>
    <name evidence="2" type="ORF">KK137_13270</name>
</gene>
<dbReference type="Pfam" id="PF03203">
    <property type="entry name" value="MerC"/>
    <property type="match status" value="1"/>
</dbReference>
<sequence>MGHTIPWIRGRLDRVGMVLSGLCAVHCVLGIVIVAGLGLGGGMFLDPMVHRIGLLLATVIAGVAIGIGAIQHRRAAPFVVAMVGLTFMGGALAVDHGIEEAVLTIIGVILVAAGHTLNLRKHA</sequence>
<evidence type="ECO:0000313" key="3">
    <source>
        <dbReference type="Proteomes" id="UP000811255"/>
    </source>
</evidence>
<feature type="transmembrane region" description="Helical" evidence="1">
    <location>
        <begin position="75"/>
        <end position="94"/>
    </location>
</feature>
<dbReference type="Proteomes" id="UP000811255">
    <property type="component" value="Unassembled WGS sequence"/>
</dbReference>
<feature type="transmembrane region" description="Helical" evidence="1">
    <location>
        <begin position="51"/>
        <end position="70"/>
    </location>
</feature>
<feature type="transmembrane region" description="Helical" evidence="1">
    <location>
        <begin position="100"/>
        <end position="119"/>
    </location>
</feature>
<keyword evidence="3" id="KW-1185">Reference proteome</keyword>
<comment type="caution">
    <text evidence="2">The sequence shown here is derived from an EMBL/GenBank/DDBJ whole genome shotgun (WGS) entry which is preliminary data.</text>
</comment>
<evidence type="ECO:0000313" key="2">
    <source>
        <dbReference type="EMBL" id="MBT2135302.1"/>
    </source>
</evidence>
<protein>
    <submittedName>
        <fullName evidence="2">MerC family mercury resistance protein</fullName>
    </submittedName>
</protein>
<dbReference type="EMBL" id="JAHFVK010000002">
    <property type="protein sequence ID" value="MBT2135302.1"/>
    <property type="molecule type" value="Genomic_DNA"/>
</dbReference>